<reference evidence="8" key="2">
    <citation type="submission" date="2024-04" db="EMBL/GenBank/DDBJ databases">
        <authorList>
            <person name="Chen Y."/>
            <person name="Shah S."/>
            <person name="Dougan E. K."/>
            <person name="Thang M."/>
            <person name="Chan C."/>
        </authorList>
    </citation>
    <scope>NUCLEOTIDE SEQUENCE [LARGE SCALE GENOMIC DNA]</scope>
</reference>
<keyword evidence="3" id="KW-0690">Ribosome biogenesis</keyword>
<feature type="transmembrane region" description="Helical" evidence="5">
    <location>
        <begin position="500"/>
        <end position="520"/>
    </location>
</feature>
<accession>A0A9P1DP61</accession>
<dbReference type="GO" id="GO:0031428">
    <property type="term" value="C:box C/D methylation guide snoRNP complex"/>
    <property type="evidence" value="ECO:0007669"/>
    <property type="project" value="InterPro"/>
</dbReference>
<evidence type="ECO:0000256" key="1">
    <source>
        <dbReference type="ARBA" id="ARBA00004604"/>
    </source>
</evidence>
<evidence type="ECO:0000313" key="10">
    <source>
        <dbReference type="Proteomes" id="UP001152797"/>
    </source>
</evidence>
<dbReference type="EMBL" id="CAMXCT010005746">
    <property type="protein sequence ID" value="CAI4013170.1"/>
    <property type="molecule type" value="Genomic_DNA"/>
</dbReference>
<evidence type="ECO:0000256" key="3">
    <source>
        <dbReference type="ARBA" id="ARBA00022517"/>
    </source>
</evidence>
<dbReference type="PROSITE" id="PS51358">
    <property type="entry name" value="NOP"/>
    <property type="match status" value="1"/>
</dbReference>
<feature type="transmembrane region" description="Helical" evidence="5">
    <location>
        <begin position="404"/>
        <end position="421"/>
    </location>
</feature>
<comment type="subcellular location">
    <subcellularLocation>
        <location evidence="1">Nucleus</location>
        <location evidence="1">Nucleolus</location>
    </subcellularLocation>
</comment>
<gene>
    <name evidence="7" type="ORF">C1SCF055_LOCUS38166</name>
</gene>
<evidence type="ECO:0000256" key="2">
    <source>
        <dbReference type="ARBA" id="ARBA00009211"/>
    </source>
</evidence>
<evidence type="ECO:0000256" key="4">
    <source>
        <dbReference type="ARBA" id="ARBA00023242"/>
    </source>
</evidence>
<dbReference type="InterPro" id="IPR045056">
    <property type="entry name" value="Nop56/Nop58"/>
</dbReference>
<dbReference type="GO" id="GO:0032040">
    <property type="term" value="C:small-subunit processome"/>
    <property type="evidence" value="ECO:0007669"/>
    <property type="project" value="InterPro"/>
</dbReference>
<keyword evidence="5" id="KW-0472">Membrane</keyword>
<dbReference type="Pfam" id="PF01798">
    <property type="entry name" value="Nop"/>
    <property type="match status" value="2"/>
</dbReference>
<dbReference type="InterPro" id="IPR042239">
    <property type="entry name" value="Nop_C"/>
</dbReference>
<proteinExistence type="inferred from homology"/>
<comment type="similarity">
    <text evidence="2">Belongs to the NOP5/NOP56 family.</text>
</comment>
<dbReference type="PANTHER" id="PTHR10894">
    <property type="entry name" value="NUCLEOLAR PROTEIN 5 NUCLEOLAR PROTEIN NOP5 NOP58"/>
    <property type="match status" value="1"/>
</dbReference>
<evidence type="ECO:0000313" key="9">
    <source>
        <dbReference type="EMBL" id="CAL4800482.1"/>
    </source>
</evidence>
<dbReference type="OrthoDB" id="6780543at2759"/>
<dbReference type="InterPro" id="IPR036070">
    <property type="entry name" value="Nop_dom_sf"/>
</dbReference>
<dbReference type="Proteomes" id="UP001152797">
    <property type="component" value="Unassembled WGS sequence"/>
</dbReference>
<keyword evidence="4" id="KW-0539">Nucleus</keyword>
<dbReference type="Gene3D" id="1.10.246.90">
    <property type="entry name" value="Nop domain"/>
    <property type="match status" value="1"/>
</dbReference>
<sequence length="539" mass="60338">MIIQAVGLLDDLDKELNNFAMRLREWYGWHFPEMGKIVTENLAYAKVVRLMGLKTKAKETDFSEVGVPEEIASEVKSAAETSMGTEITDEDLGNIKTLSERVIELTEYRASLSEYLKLRMTAIAPNLTYMVGELVADEFGEAPLEYRPDSRSGEGTLQSIEDQEANSQVGSLVQPEACGWRYGLIYHASLVGQSAPALKGKISRVLAAKLSLCCRVDALGDQEFKEYVEKRLASLEAMEYCKSHYAASTLSEPLTLASMVAVYLALVPAAVFLYRGQYIRMQKLLLLLAVTMNLRYLVFGMGPGISWFTNLFDLVNYLFIGDQTNCLEVPTLSNELPENTLLQMYTFHPSWATDFYNHFMGSGSDLSKLCLHAHVIFQTACLVLSFVHIFVARTAALQRSLGRASALCGTVGLTMAVLMGSEDGQKASYGGMWSVYGWYWMAGSSFFLLSKGILAVMRKDIKSHKRWMTRYYVSMWSDFLIFRLMLVVLTPCFSQCRSCALLTCIWLSPAIGLLLGQLVLSRGFVEDHRTWTAGYNKLK</sequence>
<dbReference type="Gene3D" id="1.10.287.4070">
    <property type="match status" value="1"/>
</dbReference>
<feature type="transmembrane region" description="Helical" evidence="5">
    <location>
        <begin position="371"/>
        <end position="392"/>
    </location>
</feature>
<dbReference type="InterPro" id="IPR012976">
    <property type="entry name" value="NOSIC"/>
</dbReference>
<keyword evidence="5" id="KW-1133">Transmembrane helix</keyword>
<dbReference type="InterPro" id="IPR002687">
    <property type="entry name" value="Nop_dom"/>
</dbReference>
<evidence type="ECO:0000256" key="5">
    <source>
        <dbReference type="SAM" id="Phobius"/>
    </source>
</evidence>
<feature type="domain" description="Nop" evidence="6">
    <location>
        <begin position="123"/>
        <end position="240"/>
    </location>
</feature>
<dbReference type="GO" id="GO:0030515">
    <property type="term" value="F:snoRNA binding"/>
    <property type="evidence" value="ECO:0007669"/>
    <property type="project" value="InterPro"/>
</dbReference>
<feature type="transmembrane region" description="Helical" evidence="5">
    <location>
        <begin position="286"/>
        <end position="308"/>
    </location>
</feature>
<evidence type="ECO:0000259" key="6">
    <source>
        <dbReference type="PROSITE" id="PS51358"/>
    </source>
</evidence>
<dbReference type="EMBL" id="CAMXCT020005746">
    <property type="protein sequence ID" value="CAL1166545.1"/>
    <property type="molecule type" value="Genomic_DNA"/>
</dbReference>
<dbReference type="AlphaFoldDB" id="A0A9P1DP61"/>
<organism evidence="7">
    <name type="scientific">Cladocopium goreaui</name>
    <dbReference type="NCBI Taxonomy" id="2562237"/>
    <lineage>
        <taxon>Eukaryota</taxon>
        <taxon>Sar</taxon>
        <taxon>Alveolata</taxon>
        <taxon>Dinophyceae</taxon>
        <taxon>Suessiales</taxon>
        <taxon>Symbiodiniaceae</taxon>
        <taxon>Cladocopium</taxon>
    </lineage>
</organism>
<dbReference type="PANTHER" id="PTHR10894:SF1">
    <property type="entry name" value="NUCLEOLAR PROTEIN 58"/>
    <property type="match status" value="1"/>
</dbReference>
<feature type="transmembrane region" description="Helical" evidence="5">
    <location>
        <begin position="254"/>
        <end position="274"/>
    </location>
</feature>
<dbReference type="GO" id="GO:0042254">
    <property type="term" value="P:ribosome biogenesis"/>
    <property type="evidence" value="ECO:0007669"/>
    <property type="project" value="UniProtKB-KW"/>
</dbReference>
<feature type="transmembrane region" description="Helical" evidence="5">
    <location>
        <begin position="436"/>
        <end position="457"/>
    </location>
</feature>
<dbReference type="SMART" id="SM00931">
    <property type="entry name" value="NOSIC"/>
    <property type="match status" value="1"/>
</dbReference>
<reference evidence="7" key="1">
    <citation type="submission" date="2022-10" db="EMBL/GenBank/DDBJ databases">
        <authorList>
            <person name="Chen Y."/>
            <person name="Dougan E. K."/>
            <person name="Chan C."/>
            <person name="Rhodes N."/>
            <person name="Thang M."/>
        </authorList>
    </citation>
    <scope>NUCLEOTIDE SEQUENCE</scope>
</reference>
<keyword evidence="5" id="KW-0812">Transmembrane</keyword>
<keyword evidence="10" id="KW-1185">Reference proteome</keyword>
<evidence type="ECO:0000313" key="8">
    <source>
        <dbReference type="EMBL" id="CAL1166545.1"/>
    </source>
</evidence>
<protein>
    <submittedName>
        <fullName evidence="9">Nucleolar protein 58</fullName>
    </submittedName>
</protein>
<feature type="transmembrane region" description="Helical" evidence="5">
    <location>
        <begin position="469"/>
        <end position="488"/>
    </location>
</feature>
<evidence type="ECO:0000313" key="7">
    <source>
        <dbReference type="EMBL" id="CAI4013170.1"/>
    </source>
</evidence>
<dbReference type="SUPFAM" id="SSF89124">
    <property type="entry name" value="Nop domain"/>
    <property type="match status" value="1"/>
</dbReference>
<dbReference type="EMBL" id="CAMXCT030005746">
    <property type="protein sequence ID" value="CAL4800482.1"/>
    <property type="molecule type" value="Genomic_DNA"/>
</dbReference>
<comment type="caution">
    <text evidence="7">The sequence shown here is derived from an EMBL/GenBank/DDBJ whole genome shotgun (WGS) entry which is preliminary data.</text>
</comment>
<name>A0A9P1DP61_9DINO</name>